<dbReference type="PANTHER" id="PTHR33143:SF76">
    <property type="entry name" value="VQ MOTIF-CONTAINING PROTEIN 8, CHLOROPLASTIC"/>
    <property type="match status" value="1"/>
</dbReference>
<evidence type="ECO:0000256" key="1">
    <source>
        <dbReference type="SAM" id="MobiDB-lite"/>
    </source>
</evidence>
<dbReference type="InterPro" id="IPR039607">
    <property type="entry name" value="VQ_8/17/18/20/21/25"/>
</dbReference>
<dbReference type="OMA" id="RCNEING"/>
<dbReference type="InParanoid" id="A0A200PTI8"/>
<dbReference type="OrthoDB" id="1917757at2759"/>
<dbReference type="Proteomes" id="UP000195402">
    <property type="component" value="Unassembled WGS sequence"/>
</dbReference>
<feature type="region of interest" description="Disordered" evidence="1">
    <location>
        <begin position="94"/>
        <end position="163"/>
    </location>
</feature>
<dbReference type="AlphaFoldDB" id="A0A200PTI8"/>
<organism evidence="3 4">
    <name type="scientific">Macleaya cordata</name>
    <name type="common">Five-seeded plume-poppy</name>
    <name type="synonym">Bocconia cordata</name>
    <dbReference type="NCBI Taxonomy" id="56857"/>
    <lineage>
        <taxon>Eukaryota</taxon>
        <taxon>Viridiplantae</taxon>
        <taxon>Streptophyta</taxon>
        <taxon>Embryophyta</taxon>
        <taxon>Tracheophyta</taxon>
        <taxon>Spermatophyta</taxon>
        <taxon>Magnoliopsida</taxon>
        <taxon>Ranunculales</taxon>
        <taxon>Papaveraceae</taxon>
        <taxon>Papaveroideae</taxon>
        <taxon>Macleaya</taxon>
    </lineage>
</organism>
<gene>
    <name evidence="3" type="ORF">BVC80_1513g11</name>
</gene>
<dbReference type="Pfam" id="PF05678">
    <property type="entry name" value="VQ"/>
    <property type="match status" value="1"/>
</dbReference>
<dbReference type="STRING" id="56857.A0A200PTI8"/>
<accession>A0A200PTI8</accession>
<dbReference type="GO" id="GO:0005634">
    <property type="term" value="C:nucleus"/>
    <property type="evidence" value="ECO:0007669"/>
    <property type="project" value="TreeGrafter"/>
</dbReference>
<dbReference type="EMBL" id="MVGT01004069">
    <property type="protein sequence ID" value="OVA01502.1"/>
    <property type="molecule type" value="Genomic_DNA"/>
</dbReference>
<evidence type="ECO:0000313" key="4">
    <source>
        <dbReference type="Proteomes" id="UP000195402"/>
    </source>
</evidence>
<comment type="caution">
    <text evidence="3">The sequence shown here is derived from an EMBL/GenBank/DDBJ whole genome shotgun (WGS) entry which is preliminary data.</text>
</comment>
<sequence>MSPSQIHDDQQRLINGLRPSPLKINKDSHHIQKSSSSSSSSTSGSSSLNGVVTAVSKHHQQQRHPVIIYTHSPKVIHTEARDFMALVQKLTGLSHSEDHQPAQHNSLESKPPPSSSERNIHNNNKNNNVRATGHDDTTSSSVVTDENCGGIGSDTQVSSSSVSPVMDPISNPYITDIPVFTPNSLDFFYSSRPFYRFPNSIIPFPNMGNSISHSSSEVTERSQDY</sequence>
<feature type="region of interest" description="Disordered" evidence="1">
    <location>
        <begin position="1"/>
        <end position="68"/>
    </location>
</feature>
<name>A0A200PTI8_MACCD</name>
<proteinExistence type="predicted"/>
<keyword evidence="4" id="KW-1185">Reference proteome</keyword>
<protein>
    <submittedName>
        <fullName evidence="3">VQ</fullName>
    </submittedName>
</protein>
<evidence type="ECO:0000259" key="2">
    <source>
        <dbReference type="Pfam" id="PF05678"/>
    </source>
</evidence>
<dbReference type="InterPro" id="IPR008889">
    <property type="entry name" value="VQ"/>
</dbReference>
<dbReference type="PANTHER" id="PTHR33143">
    <property type="entry name" value="F16F4.1 PROTEIN-RELATED"/>
    <property type="match status" value="1"/>
</dbReference>
<reference evidence="3 4" key="1">
    <citation type="journal article" date="2017" name="Mol. Plant">
        <title>The Genome of Medicinal Plant Macleaya cordata Provides New Insights into Benzylisoquinoline Alkaloids Metabolism.</title>
        <authorList>
            <person name="Liu X."/>
            <person name="Liu Y."/>
            <person name="Huang P."/>
            <person name="Ma Y."/>
            <person name="Qing Z."/>
            <person name="Tang Q."/>
            <person name="Cao H."/>
            <person name="Cheng P."/>
            <person name="Zheng Y."/>
            <person name="Yuan Z."/>
            <person name="Zhou Y."/>
            <person name="Liu J."/>
            <person name="Tang Z."/>
            <person name="Zhuo Y."/>
            <person name="Zhang Y."/>
            <person name="Yu L."/>
            <person name="Huang J."/>
            <person name="Yang P."/>
            <person name="Peng Q."/>
            <person name="Zhang J."/>
            <person name="Jiang W."/>
            <person name="Zhang Z."/>
            <person name="Lin K."/>
            <person name="Ro D.K."/>
            <person name="Chen X."/>
            <person name="Xiong X."/>
            <person name="Shang Y."/>
            <person name="Huang S."/>
            <person name="Zeng J."/>
        </authorList>
    </citation>
    <scope>NUCLEOTIDE SEQUENCE [LARGE SCALE GENOMIC DNA]</scope>
    <source>
        <strain evidence="4">cv. BLH2017</strain>
        <tissue evidence="3">Root</tissue>
    </source>
</reference>
<feature type="compositionally biased region" description="Low complexity" evidence="1">
    <location>
        <begin position="34"/>
        <end position="47"/>
    </location>
</feature>
<evidence type="ECO:0000313" key="3">
    <source>
        <dbReference type="EMBL" id="OVA01502.1"/>
    </source>
</evidence>
<feature type="domain" description="VQ" evidence="2">
    <location>
        <begin position="70"/>
        <end position="94"/>
    </location>
</feature>
<feature type="compositionally biased region" description="Basic and acidic residues" evidence="1">
    <location>
        <begin position="1"/>
        <end position="11"/>
    </location>
</feature>